<evidence type="ECO:0000313" key="2">
    <source>
        <dbReference type="EMBL" id="CAG8956318.1"/>
    </source>
</evidence>
<organism evidence="2 3">
    <name type="scientific">Hymenoscyphus fraxineus</name>
    <dbReference type="NCBI Taxonomy" id="746836"/>
    <lineage>
        <taxon>Eukaryota</taxon>
        <taxon>Fungi</taxon>
        <taxon>Dikarya</taxon>
        <taxon>Ascomycota</taxon>
        <taxon>Pezizomycotina</taxon>
        <taxon>Leotiomycetes</taxon>
        <taxon>Helotiales</taxon>
        <taxon>Helotiaceae</taxon>
        <taxon>Hymenoscyphus</taxon>
    </lineage>
</organism>
<protein>
    <submittedName>
        <fullName evidence="2">Uncharacterized protein</fullName>
    </submittedName>
</protein>
<gene>
    <name evidence="2" type="ORF">HYFRA_00003698</name>
</gene>
<dbReference type="Proteomes" id="UP000696280">
    <property type="component" value="Unassembled WGS sequence"/>
</dbReference>
<name>A0A9N9PV54_9HELO</name>
<evidence type="ECO:0000256" key="1">
    <source>
        <dbReference type="SAM" id="MobiDB-lite"/>
    </source>
</evidence>
<feature type="compositionally biased region" description="Acidic residues" evidence="1">
    <location>
        <begin position="227"/>
        <end position="250"/>
    </location>
</feature>
<feature type="region of interest" description="Disordered" evidence="1">
    <location>
        <begin position="216"/>
        <end position="281"/>
    </location>
</feature>
<evidence type="ECO:0000313" key="3">
    <source>
        <dbReference type="Proteomes" id="UP000696280"/>
    </source>
</evidence>
<proteinExistence type="predicted"/>
<dbReference type="AlphaFoldDB" id="A0A9N9PV54"/>
<dbReference type="EMBL" id="CAJVRL010000070">
    <property type="protein sequence ID" value="CAG8956318.1"/>
    <property type="molecule type" value="Genomic_DNA"/>
</dbReference>
<accession>A0A9N9PV54</accession>
<keyword evidence="3" id="KW-1185">Reference proteome</keyword>
<sequence length="281" mass="32881">MSDMGPHADSSLVRFALHDKCDPDEQIESEDFFGEYYCYEWVRNRRGLTPWELFLSEVCFFYFFPGKFSRLNWLELLKMLKALLDSEANREVKISVGVFKVNGRQYTFLMSVLSVVRQIASGPVWDQDLNEPVQKEFRKLNGQVSEELQNEGQKEKYILSSTTKGWLEVTPEEFLRWRACLHGVQRMPSGTEKDKLLRDELRLDADHRWSWMEAMSDTEMGGTNISDSDEEMNSDDTSDGDEEMYEDDLEVSGVDRKRKRFSDEDQETTEGASRLPRHFRT</sequence>
<reference evidence="2" key="1">
    <citation type="submission" date="2021-07" db="EMBL/GenBank/DDBJ databases">
        <authorList>
            <person name="Durling M."/>
        </authorList>
    </citation>
    <scope>NUCLEOTIDE SEQUENCE</scope>
</reference>
<comment type="caution">
    <text evidence="2">The sequence shown here is derived from an EMBL/GenBank/DDBJ whole genome shotgun (WGS) entry which is preliminary data.</text>
</comment>